<evidence type="ECO:0000313" key="5">
    <source>
        <dbReference type="Proteomes" id="UP000695000"/>
    </source>
</evidence>
<evidence type="ECO:0000256" key="1">
    <source>
        <dbReference type="ARBA" id="ARBA00004613"/>
    </source>
</evidence>
<dbReference type="PROSITE" id="PS01009">
    <property type="entry name" value="CRISP_1"/>
    <property type="match status" value="1"/>
</dbReference>
<proteinExistence type="predicted"/>
<evidence type="ECO:0000256" key="3">
    <source>
        <dbReference type="SAM" id="MobiDB-lite"/>
    </source>
</evidence>
<dbReference type="RefSeq" id="XP_017784670.1">
    <property type="nucleotide sequence ID" value="XM_017929181.1"/>
</dbReference>
<comment type="subcellular location">
    <subcellularLocation>
        <location evidence="1">Secreted</location>
    </subcellularLocation>
</comment>
<feature type="compositionally biased region" description="Low complexity" evidence="3">
    <location>
        <begin position="25"/>
        <end position="35"/>
    </location>
</feature>
<dbReference type="InterPro" id="IPR014044">
    <property type="entry name" value="CAP_dom"/>
</dbReference>
<feature type="region of interest" description="Disordered" evidence="3">
    <location>
        <begin position="1"/>
        <end position="35"/>
    </location>
</feature>
<keyword evidence="2" id="KW-0964">Secreted</keyword>
<dbReference type="InterPro" id="IPR001283">
    <property type="entry name" value="CRISP-related"/>
</dbReference>
<dbReference type="PRINTS" id="PR00838">
    <property type="entry name" value="V5ALLERGEN"/>
</dbReference>
<evidence type="ECO:0000313" key="6">
    <source>
        <dbReference type="RefSeq" id="XP_017784670.1"/>
    </source>
</evidence>
<dbReference type="Gene3D" id="3.40.33.10">
    <property type="entry name" value="CAP"/>
    <property type="match status" value="1"/>
</dbReference>
<name>A0ABM1NCX0_NICVS</name>
<gene>
    <name evidence="6" type="primary">LOC108568221</name>
</gene>
<evidence type="ECO:0000259" key="4">
    <source>
        <dbReference type="SMART" id="SM00198"/>
    </source>
</evidence>
<reference evidence="6" key="1">
    <citation type="submission" date="2025-08" db="UniProtKB">
        <authorList>
            <consortium name="RefSeq"/>
        </authorList>
    </citation>
    <scope>IDENTIFICATION</scope>
    <source>
        <tissue evidence="6">Whole Larva</tissue>
    </source>
</reference>
<sequence length="354" mass="38972">MNFPRFSSQTSLCQQSPPPPPPPQQTSSPSSSATAAVVVVPVPSNNSSRTPISQRVLSANPEPQFLQLPNSTHYQPSRRKEEARALQNLRRRVHQLRLNTGHAVVTATSSNASSSAPAAADRNANDLQLDNRPHLLQKILSNRPVSMVLDSSEIRTAWQDSDFITDSLCWHNVYRQRHNSPPLTMSSELCHLAQTWANHLAHTNRFYYRNDKDIGQNLFCRPDNALQNDVTGQEVSTYWYSAVKQYDYGKEPDVLHANVNAGHFTQLAWASSRHFGVGKARSRSGKIVVVAHYAPAGNISGAFQNNVLPPALEVLAAAPGPTPTTPLLQPPRFVISCESDTDDTNSTNQSQSTP</sequence>
<keyword evidence="5" id="KW-1185">Reference proteome</keyword>
<dbReference type="InterPro" id="IPR018244">
    <property type="entry name" value="Allrgn_V5/Tpx1_CS"/>
</dbReference>
<feature type="domain" description="SCP" evidence="4">
    <location>
        <begin position="162"/>
        <end position="301"/>
    </location>
</feature>
<dbReference type="InterPro" id="IPR002413">
    <property type="entry name" value="V5_allergen-like"/>
</dbReference>
<dbReference type="CDD" id="cd05382">
    <property type="entry name" value="CAP_GAPR1-like"/>
    <property type="match status" value="1"/>
</dbReference>
<evidence type="ECO:0000256" key="2">
    <source>
        <dbReference type="ARBA" id="ARBA00022525"/>
    </source>
</evidence>
<dbReference type="InterPro" id="IPR034113">
    <property type="entry name" value="SCP_GAPR1-like"/>
</dbReference>
<dbReference type="Pfam" id="PF00188">
    <property type="entry name" value="CAP"/>
    <property type="match status" value="1"/>
</dbReference>
<organism evidence="5 6">
    <name type="scientific">Nicrophorus vespilloides</name>
    <name type="common">Boreal carrion beetle</name>
    <dbReference type="NCBI Taxonomy" id="110193"/>
    <lineage>
        <taxon>Eukaryota</taxon>
        <taxon>Metazoa</taxon>
        <taxon>Ecdysozoa</taxon>
        <taxon>Arthropoda</taxon>
        <taxon>Hexapoda</taxon>
        <taxon>Insecta</taxon>
        <taxon>Pterygota</taxon>
        <taxon>Neoptera</taxon>
        <taxon>Endopterygota</taxon>
        <taxon>Coleoptera</taxon>
        <taxon>Polyphaga</taxon>
        <taxon>Staphyliniformia</taxon>
        <taxon>Silphidae</taxon>
        <taxon>Nicrophorinae</taxon>
        <taxon>Nicrophorus</taxon>
    </lineage>
</organism>
<feature type="region of interest" description="Disordered" evidence="3">
    <location>
        <begin position="59"/>
        <end position="80"/>
    </location>
</feature>
<dbReference type="GeneID" id="108568221"/>
<dbReference type="InterPro" id="IPR035940">
    <property type="entry name" value="CAP_sf"/>
</dbReference>
<dbReference type="PRINTS" id="PR00837">
    <property type="entry name" value="V5TPXLIKE"/>
</dbReference>
<dbReference type="Proteomes" id="UP000695000">
    <property type="component" value="Unplaced"/>
</dbReference>
<dbReference type="SUPFAM" id="SSF55797">
    <property type="entry name" value="PR-1-like"/>
    <property type="match status" value="1"/>
</dbReference>
<dbReference type="SMART" id="SM00198">
    <property type="entry name" value="SCP"/>
    <property type="match status" value="1"/>
</dbReference>
<protein>
    <submittedName>
        <fullName evidence="6">Uncharacterized protein LOC108568221</fullName>
    </submittedName>
</protein>
<accession>A0ABM1NCX0</accession>
<dbReference type="PANTHER" id="PTHR10334">
    <property type="entry name" value="CYSTEINE-RICH SECRETORY PROTEIN-RELATED"/>
    <property type="match status" value="1"/>
</dbReference>